<name>A0A285UV20_9HYPH</name>
<sequence length="128" mass="13979">MSPLSFDLSAAPRDGTHVILALPNKQSLRSYWCKPKGEPEHWCMLSHKNEPVAWMLWPEHPFLAKANDEACETASDQRRAEAEANASDGVELVSRVAGGRTPAATTERMAVTAGETALQFIIDDVGSM</sequence>
<evidence type="ECO:0000313" key="1">
    <source>
        <dbReference type="EMBL" id="SOC45734.1"/>
    </source>
</evidence>
<proteinExistence type="predicted"/>
<gene>
    <name evidence="1" type="ORF">SAMN05892877_117123</name>
</gene>
<keyword evidence="2" id="KW-1185">Reference proteome</keyword>
<dbReference type="OrthoDB" id="8410856at2"/>
<reference evidence="1 2" key="1">
    <citation type="submission" date="2017-08" db="EMBL/GenBank/DDBJ databases">
        <authorList>
            <person name="de Groot N.N."/>
        </authorList>
    </citation>
    <scope>NUCLEOTIDE SEQUENCE [LARGE SCALE GENOMIC DNA]</scope>
    <source>
        <strain evidence="1 2">JC85</strain>
    </source>
</reference>
<dbReference type="EMBL" id="OBQD01000017">
    <property type="protein sequence ID" value="SOC45734.1"/>
    <property type="molecule type" value="Genomic_DNA"/>
</dbReference>
<dbReference type="AlphaFoldDB" id="A0A285UV20"/>
<dbReference type="Proteomes" id="UP000219167">
    <property type="component" value="Unassembled WGS sequence"/>
</dbReference>
<dbReference type="RefSeq" id="WP_141402105.1">
    <property type="nucleotide sequence ID" value="NZ_OBQD01000017.1"/>
</dbReference>
<evidence type="ECO:0000313" key="2">
    <source>
        <dbReference type="Proteomes" id="UP000219167"/>
    </source>
</evidence>
<accession>A0A285UV20</accession>
<protein>
    <submittedName>
        <fullName evidence="1">Uncharacterized protein</fullName>
    </submittedName>
</protein>
<organism evidence="1 2">
    <name type="scientific">Rhizobium subbaraonis</name>
    <dbReference type="NCBI Taxonomy" id="908946"/>
    <lineage>
        <taxon>Bacteria</taxon>
        <taxon>Pseudomonadati</taxon>
        <taxon>Pseudomonadota</taxon>
        <taxon>Alphaproteobacteria</taxon>
        <taxon>Hyphomicrobiales</taxon>
        <taxon>Rhizobiaceae</taxon>
        <taxon>Rhizobium/Agrobacterium group</taxon>
        <taxon>Rhizobium</taxon>
    </lineage>
</organism>